<evidence type="ECO:0000313" key="4">
    <source>
        <dbReference type="Proteomes" id="UP001367508"/>
    </source>
</evidence>
<reference evidence="3 4" key="1">
    <citation type="submission" date="2024-01" db="EMBL/GenBank/DDBJ databases">
        <title>The genomes of 5 underutilized Papilionoideae crops provide insights into root nodulation and disease resistanc.</title>
        <authorList>
            <person name="Jiang F."/>
        </authorList>
    </citation>
    <scope>NUCLEOTIDE SEQUENCE [LARGE SCALE GENOMIC DNA]</scope>
    <source>
        <strain evidence="3">LVBAO_FW01</strain>
        <tissue evidence="3">Leaves</tissue>
    </source>
</reference>
<accession>A0AAN9LAR9</accession>
<dbReference type="PANTHER" id="PTHR36381:SF1">
    <property type="entry name" value="ETHYLENE-REGULATED TRANSCRIPT 2 (ERT2)"/>
    <property type="match status" value="1"/>
</dbReference>
<gene>
    <name evidence="3" type="ORF">VNO77_25519</name>
</gene>
<keyword evidence="2" id="KW-1133">Transmembrane helix</keyword>
<dbReference type="Proteomes" id="UP001367508">
    <property type="component" value="Unassembled WGS sequence"/>
</dbReference>
<organism evidence="3 4">
    <name type="scientific">Canavalia gladiata</name>
    <name type="common">Sword bean</name>
    <name type="synonym">Dolichos gladiatus</name>
    <dbReference type="NCBI Taxonomy" id="3824"/>
    <lineage>
        <taxon>Eukaryota</taxon>
        <taxon>Viridiplantae</taxon>
        <taxon>Streptophyta</taxon>
        <taxon>Embryophyta</taxon>
        <taxon>Tracheophyta</taxon>
        <taxon>Spermatophyta</taxon>
        <taxon>Magnoliopsida</taxon>
        <taxon>eudicotyledons</taxon>
        <taxon>Gunneridae</taxon>
        <taxon>Pentapetalae</taxon>
        <taxon>rosids</taxon>
        <taxon>fabids</taxon>
        <taxon>Fabales</taxon>
        <taxon>Fabaceae</taxon>
        <taxon>Papilionoideae</taxon>
        <taxon>50 kb inversion clade</taxon>
        <taxon>NPAAA clade</taxon>
        <taxon>indigoferoid/millettioid clade</taxon>
        <taxon>Phaseoleae</taxon>
        <taxon>Canavalia</taxon>
    </lineage>
</organism>
<feature type="compositionally biased region" description="Pro residues" evidence="1">
    <location>
        <begin position="64"/>
        <end position="80"/>
    </location>
</feature>
<dbReference type="AlphaFoldDB" id="A0AAN9LAR9"/>
<proteinExistence type="predicted"/>
<dbReference type="EMBL" id="JAYMYQ010000005">
    <property type="protein sequence ID" value="KAK7331297.1"/>
    <property type="molecule type" value="Genomic_DNA"/>
</dbReference>
<evidence type="ECO:0000256" key="2">
    <source>
        <dbReference type="SAM" id="Phobius"/>
    </source>
</evidence>
<keyword evidence="2" id="KW-0472">Membrane</keyword>
<feature type="region of interest" description="Disordered" evidence="1">
    <location>
        <begin position="276"/>
        <end position="304"/>
    </location>
</feature>
<feature type="compositionally biased region" description="Basic and acidic residues" evidence="1">
    <location>
        <begin position="282"/>
        <end position="296"/>
    </location>
</feature>
<protein>
    <submittedName>
        <fullName evidence="3">Uncharacterized protein</fullName>
    </submittedName>
</protein>
<feature type="region of interest" description="Disordered" evidence="1">
    <location>
        <begin position="51"/>
        <end position="83"/>
    </location>
</feature>
<keyword evidence="2" id="KW-0812">Transmembrane</keyword>
<evidence type="ECO:0000256" key="1">
    <source>
        <dbReference type="SAM" id="MobiDB-lite"/>
    </source>
</evidence>
<dbReference type="PANTHER" id="PTHR36381">
    <property type="entry name" value="ETHYLENE-REGULATED TRANSCRIPT 2 (ERT2)"/>
    <property type="match status" value="1"/>
</dbReference>
<evidence type="ECO:0000313" key="3">
    <source>
        <dbReference type="EMBL" id="KAK7331297.1"/>
    </source>
</evidence>
<comment type="caution">
    <text evidence="3">The sequence shown here is derived from an EMBL/GenBank/DDBJ whole genome shotgun (WGS) entry which is preliminary data.</text>
</comment>
<name>A0AAN9LAR9_CANGL</name>
<feature type="transmembrane region" description="Helical" evidence="2">
    <location>
        <begin position="129"/>
        <end position="156"/>
    </location>
</feature>
<feature type="transmembrane region" description="Helical" evidence="2">
    <location>
        <begin position="371"/>
        <end position="399"/>
    </location>
</feature>
<keyword evidence="4" id="KW-1185">Reference proteome</keyword>
<sequence>MPFPWKKNRVTRISQIVADLQSPKRGGSLVVETGFPTSLIDLFVKNRSRFKKHRSKKPVQPDISDPPPPPPSPVTPPPTMTDPQALTVSHSEVLIPSSEIEGNVNEAAVPVRVGECGSGSGLNMVIAKILIVMVLVASVKRLTVGITVSAFALLFLEYAGNRVVSCPNVKFLSQRVFACVWFQRFLQLKAETEPVQVGGVELGSEALSIDEIEVVEARSEVGICGELDWGCEKWSENGSSKGKVLEPCPCEVSECKIRGSRSGRFKSKMVKKLVPKKFRSSSKKEKKEKGSKHDEGESGSEISSAVGEDKLPILEIEEVLEDDGKEEDENGDKTIKTKLECVRDGVVDSGITCSRESSQLAKNKKGNSGSIILVIIALVGLLAGRFQALILSMTWCCMLKLVRGLWRSKNVPLIKCSGSNS</sequence>